<evidence type="ECO:0000313" key="1">
    <source>
        <dbReference type="EMBL" id="PNT26500.1"/>
    </source>
</evidence>
<gene>
    <name evidence="1" type="ORF">POPTR_007G015000</name>
</gene>
<organism evidence="1 2">
    <name type="scientific">Populus trichocarpa</name>
    <name type="common">Western balsam poplar</name>
    <name type="synonym">Populus balsamifera subsp. trichocarpa</name>
    <dbReference type="NCBI Taxonomy" id="3694"/>
    <lineage>
        <taxon>Eukaryota</taxon>
        <taxon>Viridiplantae</taxon>
        <taxon>Streptophyta</taxon>
        <taxon>Embryophyta</taxon>
        <taxon>Tracheophyta</taxon>
        <taxon>Spermatophyta</taxon>
        <taxon>Magnoliopsida</taxon>
        <taxon>eudicotyledons</taxon>
        <taxon>Gunneridae</taxon>
        <taxon>Pentapetalae</taxon>
        <taxon>rosids</taxon>
        <taxon>fabids</taxon>
        <taxon>Malpighiales</taxon>
        <taxon>Salicaceae</taxon>
        <taxon>Saliceae</taxon>
        <taxon>Populus</taxon>
    </lineage>
</organism>
<reference evidence="1 2" key="1">
    <citation type="journal article" date="2006" name="Science">
        <title>The genome of black cottonwood, Populus trichocarpa (Torr. &amp; Gray).</title>
        <authorList>
            <person name="Tuskan G.A."/>
            <person name="Difazio S."/>
            <person name="Jansson S."/>
            <person name="Bohlmann J."/>
            <person name="Grigoriev I."/>
            <person name="Hellsten U."/>
            <person name="Putnam N."/>
            <person name="Ralph S."/>
            <person name="Rombauts S."/>
            <person name="Salamov A."/>
            <person name="Schein J."/>
            <person name="Sterck L."/>
            <person name="Aerts A."/>
            <person name="Bhalerao R.R."/>
            <person name="Bhalerao R.P."/>
            <person name="Blaudez D."/>
            <person name="Boerjan W."/>
            <person name="Brun A."/>
            <person name="Brunner A."/>
            <person name="Busov V."/>
            <person name="Campbell M."/>
            <person name="Carlson J."/>
            <person name="Chalot M."/>
            <person name="Chapman J."/>
            <person name="Chen G.L."/>
            <person name="Cooper D."/>
            <person name="Coutinho P.M."/>
            <person name="Couturier J."/>
            <person name="Covert S."/>
            <person name="Cronk Q."/>
            <person name="Cunningham R."/>
            <person name="Davis J."/>
            <person name="Degroeve S."/>
            <person name="Dejardin A."/>
            <person name="Depamphilis C."/>
            <person name="Detter J."/>
            <person name="Dirks B."/>
            <person name="Dubchak I."/>
            <person name="Duplessis S."/>
            <person name="Ehlting J."/>
            <person name="Ellis B."/>
            <person name="Gendler K."/>
            <person name="Goodstein D."/>
            <person name="Gribskov M."/>
            <person name="Grimwood J."/>
            <person name="Groover A."/>
            <person name="Gunter L."/>
            <person name="Hamberger B."/>
            <person name="Heinze B."/>
            <person name="Helariutta Y."/>
            <person name="Henrissat B."/>
            <person name="Holligan D."/>
            <person name="Holt R."/>
            <person name="Huang W."/>
            <person name="Islam-Faridi N."/>
            <person name="Jones S."/>
            <person name="Jones-Rhoades M."/>
            <person name="Jorgensen R."/>
            <person name="Joshi C."/>
            <person name="Kangasjarvi J."/>
            <person name="Karlsson J."/>
            <person name="Kelleher C."/>
            <person name="Kirkpatrick R."/>
            <person name="Kirst M."/>
            <person name="Kohler A."/>
            <person name="Kalluri U."/>
            <person name="Larimer F."/>
            <person name="Leebens-Mack J."/>
            <person name="Leple J.C."/>
            <person name="Locascio P."/>
            <person name="Lou Y."/>
            <person name="Lucas S."/>
            <person name="Martin F."/>
            <person name="Montanini B."/>
            <person name="Napoli C."/>
            <person name="Nelson D.R."/>
            <person name="Nelson C."/>
            <person name="Nieminen K."/>
            <person name="Nilsson O."/>
            <person name="Pereda V."/>
            <person name="Peter G."/>
            <person name="Philippe R."/>
            <person name="Pilate G."/>
            <person name="Poliakov A."/>
            <person name="Razumovskaya J."/>
            <person name="Richardson P."/>
            <person name="Rinaldi C."/>
            <person name="Ritland K."/>
            <person name="Rouze P."/>
            <person name="Ryaboy D."/>
            <person name="Schmutz J."/>
            <person name="Schrader J."/>
            <person name="Segerman B."/>
            <person name="Shin H."/>
            <person name="Siddiqui A."/>
            <person name="Sterky F."/>
            <person name="Terry A."/>
            <person name="Tsai C.J."/>
            <person name="Uberbacher E."/>
            <person name="Unneberg P."/>
            <person name="Vahala J."/>
            <person name="Wall K."/>
            <person name="Wessler S."/>
            <person name="Yang G."/>
            <person name="Yin T."/>
            <person name="Douglas C."/>
            <person name="Marra M."/>
            <person name="Sandberg G."/>
            <person name="Van de Peer Y."/>
            <person name="Rokhsar D."/>
        </authorList>
    </citation>
    <scope>NUCLEOTIDE SEQUENCE [LARGE SCALE GENOMIC DNA]</scope>
    <source>
        <strain evidence="2">cv. Nisqually</strain>
    </source>
</reference>
<sequence length="98" mass="11115">MIAFFKIVRIDLGSHNVASPFLDGECIDVHPFIEGLAVCLFDLNSKIEWSIEDLKCIVHGLDEAMRGLPLDDDFTISYTSLLDEKSNTFCLIFTFARR</sequence>
<protein>
    <submittedName>
        <fullName evidence="1">Uncharacterized protein</fullName>
    </submittedName>
</protein>
<dbReference type="EMBL" id="CM009296">
    <property type="protein sequence ID" value="PNT26500.1"/>
    <property type="molecule type" value="Genomic_DNA"/>
</dbReference>
<dbReference type="Proteomes" id="UP000006729">
    <property type="component" value="Chromosome 7"/>
</dbReference>
<evidence type="ECO:0000313" key="2">
    <source>
        <dbReference type="Proteomes" id="UP000006729"/>
    </source>
</evidence>
<proteinExistence type="predicted"/>
<name>A0A2K1ZMJ6_POPTR</name>
<dbReference type="InParanoid" id="A0A2K1ZMJ6"/>
<keyword evidence="2" id="KW-1185">Reference proteome</keyword>
<accession>A0A2K1ZMJ6</accession>
<dbReference type="AlphaFoldDB" id="A0A2K1ZMJ6"/>